<proteinExistence type="predicted"/>
<comment type="caution">
    <text evidence="1">The sequence shown here is derived from an EMBL/GenBank/DDBJ whole genome shotgun (WGS) entry which is preliminary data.</text>
</comment>
<evidence type="ECO:0000313" key="1">
    <source>
        <dbReference type="EMBL" id="MPC66560.1"/>
    </source>
</evidence>
<reference evidence="1 2" key="1">
    <citation type="submission" date="2019-05" db="EMBL/GenBank/DDBJ databases">
        <title>Another draft genome of Portunus trituberculatus and its Hox gene families provides insights of decapod evolution.</title>
        <authorList>
            <person name="Jeong J.-H."/>
            <person name="Song I."/>
            <person name="Kim S."/>
            <person name="Choi T."/>
            <person name="Kim D."/>
            <person name="Ryu S."/>
            <person name="Kim W."/>
        </authorList>
    </citation>
    <scope>NUCLEOTIDE SEQUENCE [LARGE SCALE GENOMIC DNA]</scope>
    <source>
        <tissue evidence="1">Muscle</tissue>
    </source>
</reference>
<protein>
    <submittedName>
        <fullName evidence="1">Uncharacterized protein</fullName>
    </submittedName>
</protein>
<accession>A0A5B7H3B1</accession>
<name>A0A5B7H3B1_PORTR</name>
<dbReference type="EMBL" id="VSRR010024931">
    <property type="protein sequence ID" value="MPC66560.1"/>
    <property type="molecule type" value="Genomic_DNA"/>
</dbReference>
<gene>
    <name evidence="1" type="ORF">E2C01_060709</name>
</gene>
<organism evidence="1 2">
    <name type="scientific">Portunus trituberculatus</name>
    <name type="common">Swimming crab</name>
    <name type="synonym">Neptunus trituberculatus</name>
    <dbReference type="NCBI Taxonomy" id="210409"/>
    <lineage>
        <taxon>Eukaryota</taxon>
        <taxon>Metazoa</taxon>
        <taxon>Ecdysozoa</taxon>
        <taxon>Arthropoda</taxon>
        <taxon>Crustacea</taxon>
        <taxon>Multicrustacea</taxon>
        <taxon>Malacostraca</taxon>
        <taxon>Eumalacostraca</taxon>
        <taxon>Eucarida</taxon>
        <taxon>Decapoda</taxon>
        <taxon>Pleocyemata</taxon>
        <taxon>Brachyura</taxon>
        <taxon>Eubrachyura</taxon>
        <taxon>Portunoidea</taxon>
        <taxon>Portunidae</taxon>
        <taxon>Portuninae</taxon>
        <taxon>Portunus</taxon>
    </lineage>
</organism>
<evidence type="ECO:0000313" key="2">
    <source>
        <dbReference type="Proteomes" id="UP000324222"/>
    </source>
</evidence>
<dbReference type="AlphaFoldDB" id="A0A5B7H3B1"/>
<dbReference type="Proteomes" id="UP000324222">
    <property type="component" value="Unassembled WGS sequence"/>
</dbReference>
<keyword evidence="2" id="KW-1185">Reference proteome</keyword>
<sequence length="95" mass="10741">MGLRQRCNPTSHTASRKESWPRLLRSCHVIRTTPDAMEHFLLHCPCFHFQYTALCSRFSVLAIITLHGHAHPPSRWPQASTPPGNLLSFALLVPS</sequence>